<keyword evidence="3" id="KW-1185">Reference proteome</keyword>
<dbReference type="VEuPathDB" id="AmoebaDB:EIN_337500"/>
<dbReference type="KEGG" id="eiv:EIN_337500"/>
<dbReference type="GeneID" id="14883148"/>
<dbReference type="RefSeq" id="XP_004183507.1">
    <property type="nucleotide sequence ID" value="XM_004183459.1"/>
</dbReference>
<accession>A0A0A1TV55</accession>
<dbReference type="EMBL" id="KB207145">
    <property type="protein sequence ID" value="ELP84161.1"/>
    <property type="molecule type" value="Genomic_DNA"/>
</dbReference>
<keyword evidence="1" id="KW-0472">Membrane</keyword>
<evidence type="ECO:0000313" key="2">
    <source>
        <dbReference type="EMBL" id="ELP84161.1"/>
    </source>
</evidence>
<organism evidence="2 3">
    <name type="scientific">Entamoeba invadens IP1</name>
    <dbReference type="NCBI Taxonomy" id="370355"/>
    <lineage>
        <taxon>Eukaryota</taxon>
        <taxon>Amoebozoa</taxon>
        <taxon>Evosea</taxon>
        <taxon>Archamoebae</taxon>
        <taxon>Mastigamoebida</taxon>
        <taxon>Entamoebidae</taxon>
        <taxon>Entamoeba</taxon>
    </lineage>
</organism>
<feature type="non-terminal residue" evidence="2">
    <location>
        <position position="154"/>
    </location>
</feature>
<gene>
    <name evidence="2" type="ORF">EIN_337500</name>
</gene>
<feature type="non-terminal residue" evidence="2">
    <location>
        <position position="1"/>
    </location>
</feature>
<name>A0A0A1TV55_ENTIV</name>
<keyword evidence="1" id="KW-0812">Transmembrane</keyword>
<dbReference type="OMA" id="FVYSYEF"/>
<sequence>MLKQVSILVFSVFQFVLLFIFVFIFIINVNNIPKVYKNNTPLIFPDMLKPKNIDFVYSYEFKQPTYANDVINTSNFNYDGKCREIFKYPANNKRDLFITSVGFSGLIKNYWEDNKKEITTIMALANNTFPNAKKLVLLLPGEENKDFEETTKYY</sequence>
<proteinExistence type="predicted"/>
<feature type="transmembrane region" description="Helical" evidence="1">
    <location>
        <begin position="6"/>
        <end position="27"/>
    </location>
</feature>
<protein>
    <submittedName>
        <fullName evidence="2">Uncharacterized protein</fullName>
    </submittedName>
</protein>
<dbReference type="AlphaFoldDB" id="A0A0A1TV55"/>
<dbReference type="Proteomes" id="UP000014680">
    <property type="component" value="Unassembled WGS sequence"/>
</dbReference>
<reference evidence="2 3" key="1">
    <citation type="submission" date="2012-10" db="EMBL/GenBank/DDBJ databases">
        <authorList>
            <person name="Zafar N."/>
            <person name="Inman J."/>
            <person name="Hall N."/>
            <person name="Lorenzi H."/>
            <person name="Caler E."/>
        </authorList>
    </citation>
    <scope>NUCLEOTIDE SEQUENCE [LARGE SCALE GENOMIC DNA]</scope>
    <source>
        <strain evidence="2 3">IP1</strain>
    </source>
</reference>
<evidence type="ECO:0000256" key="1">
    <source>
        <dbReference type="SAM" id="Phobius"/>
    </source>
</evidence>
<evidence type="ECO:0000313" key="3">
    <source>
        <dbReference type="Proteomes" id="UP000014680"/>
    </source>
</evidence>
<keyword evidence="1" id="KW-1133">Transmembrane helix</keyword>